<accession>A0ACC3S780</accession>
<gene>
    <name evidence="1" type="ORF">M8818_007176</name>
</gene>
<protein>
    <submittedName>
        <fullName evidence="1">Uncharacterized protein</fullName>
    </submittedName>
</protein>
<name>A0ACC3S780_9PEZI</name>
<dbReference type="Proteomes" id="UP001320706">
    <property type="component" value="Unassembled WGS sequence"/>
</dbReference>
<organism evidence="1 2">
    <name type="scientific">Zalaria obscura</name>
    <dbReference type="NCBI Taxonomy" id="2024903"/>
    <lineage>
        <taxon>Eukaryota</taxon>
        <taxon>Fungi</taxon>
        <taxon>Dikarya</taxon>
        <taxon>Ascomycota</taxon>
        <taxon>Pezizomycotina</taxon>
        <taxon>Dothideomycetes</taxon>
        <taxon>Dothideomycetidae</taxon>
        <taxon>Dothideales</taxon>
        <taxon>Zalariaceae</taxon>
        <taxon>Zalaria</taxon>
    </lineage>
</organism>
<evidence type="ECO:0000313" key="1">
    <source>
        <dbReference type="EMBL" id="KAK8196024.1"/>
    </source>
</evidence>
<comment type="caution">
    <text evidence="1">The sequence shown here is derived from an EMBL/GenBank/DDBJ whole genome shotgun (WGS) entry which is preliminary data.</text>
</comment>
<dbReference type="EMBL" id="JAMKPW020000042">
    <property type="protein sequence ID" value="KAK8196024.1"/>
    <property type="molecule type" value="Genomic_DNA"/>
</dbReference>
<sequence length="231" mass="25148">MLVDRVGSGLVPSTSAMPPTVGHELQPRSGSLGAESPYPIDQPHILRSRRGLGVHSSEMRSRMSVQITTTGRLPRLPDHQARPRDRRVSAVSYGDLGVARHDGSRVRANSNESDSRPLLDAAGALAEPLPPLDADLADIPIPGPDPPQYDTMGFEEAPPYESPVRDRAQQAQPIPSIEVQPAISAPQLPVIERLPSLRITEATPVEPRRHEFPVLSDRNATREDAEAEERS</sequence>
<keyword evidence="2" id="KW-1185">Reference proteome</keyword>
<evidence type="ECO:0000313" key="2">
    <source>
        <dbReference type="Proteomes" id="UP001320706"/>
    </source>
</evidence>
<proteinExistence type="predicted"/>
<reference evidence="1" key="1">
    <citation type="submission" date="2024-02" db="EMBL/GenBank/DDBJ databases">
        <title>Metagenome Assembled Genome of Zalaria obscura JY119.</title>
        <authorList>
            <person name="Vighnesh L."/>
            <person name="Jagadeeshwari U."/>
            <person name="Venkata Ramana C."/>
            <person name="Sasikala C."/>
        </authorList>
    </citation>
    <scope>NUCLEOTIDE SEQUENCE</scope>
    <source>
        <strain evidence="1">JY119</strain>
    </source>
</reference>